<dbReference type="EC" id="3.1.3.1" evidence="2 11"/>
<evidence type="ECO:0000256" key="10">
    <source>
        <dbReference type="RuleBase" id="RU003946"/>
    </source>
</evidence>
<feature type="binding site" evidence="9">
    <location>
        <position position="442"/>
    </location>
    <ligand>
        <name>Zn(2+)</name>
        <dbReference type="ChEBI" id="CHEBI:29105"/>
        <label>2</label>
    </ligand>
</feature>
<comment type="similarity">
    <text evidence="1 10">Belongs to the alkaline phosphatase family.</text>
</comment>
<evidence type="ECO:0000256" key="9">
    <source>
        <dbReference type="PIRSR" id="PIRSR601952-2"/>
    </source>
</evidence>
<evidence type="ECO:0000256" key="1">
    <source>
        <dbReference type="ARBA" id="ARBA00005984"/>
    </source>
</evidence>
<dbReference type="Gene3D" id="3.40.720.10">
    <property type="entry name" value="Alkaline Phosphatase, subunit A"/>
    <property type="match status" value="1"/>
</dbReference>
<dbReference type="PROSITE" id="PS00123">
    <property type="entry name" value="ALKALINE_PHOSPHATASE"/>
    <property type="match status" value="1"/>
</dbReference>
<feature type="binding site" evidence="9">
    <location>
        <position position="339"/>
    </location>
    <ligand>
        <name>Zn(2+)</name>
        <dbReference type="ChEBI" id="CHEBI:29105"/>
        <label>2</label>
    </ligand>
</feature>
<dbReference type="AlphaFoldDB" id="A0A292PK96"/>
<dbReference type="SMART" id="SM00098">
    <property type="entry name" value="alkPPc"/>
    <property type="match status" value="1"/>
</dbReference>
<dbReference type="PANTHER" id="PTHR11596">
    <property type="entry name" value="ALKALINE PHOSPHATASE"/>
    <property type="match status" value="1"/>
</dbReference>
<dbReference type="Proteomes" id="UP001412239">
    <property type="component" value="Unassembled WGS sequence"/>
</dbReference>
<dbReference type="GO" id="GO:0046872">
    <property type="term" value="F:metal ion binding"/>
    <property type="evidence" value="ECO:0007669"/>
    <property type="project" value="UniProtKB-KW"/>
</dbReference>
<dbReference type="InterPro" id="IPR018299">
    <property type="entry name" value="Alkaline_phosphatase_AS"/>
</dbReference>
<feature type="binding site" evidence="9">
    <location>
        <position position="295"/>
    </location>
    <ligand>
        <name>Zn(2+)</name>
        <dbReference type="ChEBI" id="CHEBI:29105"/>
        <label>2</label>
    </ligand>
</feature>
<protein>
    <recommendedName>
        <fullName evidence="2 11">Alkaline phosphatase</fullName>
        <ecNumber evidence="2 11">3.1.3.1</ecNumber>
    </recommendedName>
</protein>
<organism evidence="13 14">
    <name type="scientific">Tuber aestivum</name>
    <name type="common">summer truffle</name>
    <dbReference type="NCBI Taxonomy" id="59557"/>
    <lineage>
        <taxon>Eukaryota</taxon>
        <taxon>Fungi</taxon>
        <taxon>Dikarya</taxon>
        <taxon>Ascomycota</taxon>
        <taxon>Pezizomycotina</taxon>
        <taxon>Pezizomycetes</taxon>
        <taxon>Pezizales</taxon>
        <taxon>Tuberaceae</taxon>
        <taxon>Tuber</taxon>
    </lineage>
</organism>
<evidence type="ECO:0000256" key="6">
    <source>
        <dbReference type="ARBA" id="ARBA00022833"/>
    </source>
</evidence>
<dbReference type="PANTHER" id="PTHR11596:SF5">
    <property type="entry name" value="ALKALINE PHOSPHATASE"/>
    <property type="match status" value="1"/>
</dbReference>
<evidence type="ECO:0000256" key="5">
    <source>
        <dbReference type="ARBA" id="ARBA00022801"/>
    </source>
</evidence>
<evidence type="ECO:0000256" key="2">
    <source>
        <dbReference type="ARBA" id="ARBA00012647"/>
    </source>
</evidence>
<evidence type="ECO:0000313" key="14">
    <source>
        <dbReference type="Proteomes" id="UP001412239"/>
    </source>
</evidence>
<feature type="binding site" evidence="9">
    <location>
        <position position="147"/>
    </location>
    <ligand>
        <name>Mg(2+)</name>
        <dbReference type="ChEBI" id="CHEBI:18420"/>
    </ligand>
</feature>
<evidence type="ECO:0000256" key="8">
    <source>
        <dbReference type="PIRSR" id="PIRSR601952-1"/>
    </source>
</evidence>
<evidence type="ECO:0000256" key="3">
    <source>
        <dbReference type="ARBA" id="ARBA00022553"/>
    </source>
</evidence>
<keyword evidence="5 11" id="KW-0378">Hydrolase</keyword>
<keyword evidence="4 9" id="KW-0479">Metal-binding</keyword>
<evidence type="ECO:0000313" key="13">
    <source>
        <dbReference type="EMBL" id="CUS07534.1"/>
    </source>
</evidence>
<dbReference type="EMBL" id="LN891198">
    <property type="protein sequence ID" value="CUS07534.1"/>
    <property type="molecule type" value="Genomic_DNA"/>
</dbReference>
<dbReference type="PRINTS" id="PR00113">
    <property type="entry name" value="ALKPHPHTASE"/>
</dbReference>
<feature type="active site" description="Phosphoserine intermediate" evidence="8">
    <location>
        <position position="96"/>
    </location>
</feature>
<evidence type="ECO:0000256" key="4">
    <source>
        <dbReference type="ARBA" id="ARBA00022723"/>
    </source>
</evidence>
<proteinExistence type="inferred from homology"/>
<accession>A0A292PK96</accession>
<keyword evidence="14" id="KW-1185">Reference proteome</keyword>
<name>A0A292PK96_9PEZI</name>
<reference evidence="13" key="1">
    <citation type="submission" date="2015-10" db="EMBL/GenBank/DDBJ databases">
        <authorList>
            <person name="Regsiter A."/>
            <person name="william w."/>
        </authorList>
    </citation>
    <scope>NUCLEOTIDE SEQUENCE</scope>
    <source>
        <strain evidence="13">Montdore</strain>
    </source>
</reference>
<comment type="cofactor">
    <cofactor evidence="9">
        <name>Zn(2+)</name>
        <dbReference type="ChEBI" id="CHEBI:29105"/>
    </cofactor>
    <text evidence="9">Binds 2 Zn(2+) ions.</text>
</comment>
<dbReference type="GO" id="GO:0000329">
    <property type="term" value="C:fungal-type vacuole membrane"/>
    <property type="evidence" value="ECO:0007669"/>
    <property type="project" value="TreeGrafter"/>
</dbReference>
<comment type="catalytic activity">
    <reaction evidence="11">
        <text>a phosphate monoester + H2O = an alcohol + phosphate</text>
        <dbReference type="Rhea" id="RHEA:15017"/>
        <dbReference type="ChEBI" id="CHEBI:15377"/>
        <dbReference type="ChEBI" id="CHEBI:30879"/>
        <dbReference type="ChEBI" id="CHEBI:43474"/>
        <dbReference type="ChEBI" id="CHEBI:67140"/>
        <dbReference type="EC" id="3.1.3.1"/>
    </reaction>
</comment>
<feature type="binding site" evidence="9">
    <location>
        <position position="290"/>
    </location>
    <ligand>
        <name>Mg(2+)</name>
        <dbReference type="ChEBI" id="CHEBI:18420"/>
    </ligand>
</feature>
<dbReference type="InterPro" id="IPR001952">
    <property type="entry name" value="Alkaline_phosphatase"/>
</dbReference>
<feature type="binding site" evidence="9">
    <location>
        <position position="149"/>
    </location>
    <ligand>
        <name>Mg(2+)</name>
        <dbReference type="ChEBI" id="CHEBI:18420"/>
    </ligand>
</feature>
<keyword evidence="6 9" id="KW-0862">Zinc</keyword>
<dbReference type="Pfam" id="PF00245">
    <property type="entry name" value="Alk_phosphatase"/>
    <property type="match status" value="1"/>
</dbReference>
<keyword evidence="12" id="KW-0732">Signal</keyword>
<dbReference type="CDD" id="cd16012">
    <property type="entry name" value="ALP"/>
    <property type="match status" value="1"/>
</dbReference>
<feature type="binding site" evidence="9">
    <location>
        <position position="299"/>
    </location>
    <ligand>
        <name>Zn(2+)</name>
        <dbReference type="ChEBI" id="CHEBI:29105"/>
        <label>2</label>
    </ligand>
</feature>
<evidence type="ECO:0000256" key="12">
    <source>
        <dbReference type="SAM" id="SignalP"/>
    </source>
</evidence>
<feature type="signal peptide" evidence="12">
    <location>
        <begin position="1"/>
        <end position="20"/>
    </location>
</feature>
<dbReference type="Gene3D" id="1.10.60.40">
    <property type="match status" value="1"/>
</dbReference>
<dbReference type="SUPFAM" id="SSF53649">
    <property type="entry name" value="Alkaline phosphatase-like"/>
    <property type="match status" value="1"/>
</dbReference>
<evidence type="ECO:0000256" key="7">
    <source>
        <dbReference type="ARBA" id="ARBA00022842"/>
    </source>
</evidence>
<dbReference type="GO" id="GO:0004035">
    <property type="term" value="F:alkaline phosphatase activity"/>
    <property type="evidence" value="ECO:0007669"/>
    <property type="project" value="UniProtKB-EC"/>
</dbReference>
<gene>
    <name evidence="13" type="ORF">GSTUAT00008363001</name>
</gene>
<dbReference type="InterPro" id="IPR017850">
    <property type="entry name" value="Alkaline_phosphatase_core_sf"/>
</dbReference>
<keyword evidence="7 9" id="KW-0460">Magnesium</keyword>
<keyword evidence="3" id="KW-0597">Phosphoprotein</keyword>
<feature type="binding site" evidence="9">
    <location>
        <position position="340"/>
    </location>
    <ligand>
        <name>Zn(2+)</name>
        <dbReference type="ChEBI" id="CHEBI:29105"/>
        <label>2</label>
    </ligand>
</feature>
<comment type="cofactor">
    <cofactor evidence="9">
        <name>Mg(2+)</name>
        <dbReference type="ChEBI" id="CHEBI:18420"/>
    </cofactor>
    <text evidence="9">Binds 1 Mg(2+) ion.</text>
</comment>
<feature type="chain" id="PRO_5012651888" description="Alkaline phosphatase" evidence="12">
    <location>
        <begin position="21"/>
        <end position="518"/>
    </location>
</feature>
<evidence type="ECO:0000256" key="11">
    <source>
        <dbReference type="RuleBase" id="RU003947"/>
    </source>
</evidence>
<sequence length="518" mass="57173">MNTKNLFLIALAGFASIAEADRGTSRKKARNFIMVIPFQHRVVVLLASSDGFGPASETMARDWIHWGDNSTKGLPIDEMMIGQVRTRSSDSYVTDSASSATAYSCGIKTFNGGIAVDSDQEPCGTVLEAAKLKGFTTGLIVTSRITHATPASYVAHIYDRNKEANIALQEIGYSHPLGRTVDILMGGGKCYFTPQKTASSCRKDNVDALAIARTLGYTVFEDKVAFDKDVKLPYLGLFTQATNTMQDHMSYEVDRDPQKEPSLTEMAIKGLNDLYKATKKSKEGFFVMVEASRIDHAGHANDPTGHLHDILEYNRAMDAMREWIDEHDDSPTVLISTADHECGGLTLGYVLDGAPEYWFAPGYFAGSKSSTEKLSRTWKAATTTDLARYARESIFKPYGIMSPTNDEISRAIALRNTTSEFGVFLGRAFSERLGVHWSTLGHSAVDVTLYGYGVNHKDFAGQRENTEVAEFVAEQLGLELDPVTERLRGNTSWVKDNVKPQPGETVRLRGRDLARHHH</sequence>